<dbReference type="STRING" id="272627.CCC_00556"/>
<dbReference type="InterPro" id="IPR012347">
    <property type="entry name" value="Ferritin-like"/>
</dbReference>
<dbReference type="Pfam" id="PF02915">
    <property type="entry name" value="Rubrerythrin"/>
    <property type="match status" value="1"/>
</dbReference>
<dbReference type="InterPro" id="IPR009078">
    <property type="entry name" value="Ferritin-like_SF"/>
</dbReference>
<dbReference type="OrthoDB" id="5765875at2"/>
<comment type="caution">
    <text evidence="2">The sequence shown here is derived from an EMBL/GenBank/DDBJ whole genome shotgun (WGS) entry which is preliminary data.</text>
</comment>
<reference evidence="2 3" key="1">
    <citation type="submission" date="2015-01" db="EMBL/GenBank/DDBJ databases">
        <title>Genome Sequence of Magnetospirillum magnetotacticum Strain MS-1.</title>
        <authorList>
            <person name="Marinov G.K."/>
            <person name="Smalley M.D."/>
            <person name="DeSalvo G."/>
        </authorList>
    </citation>
    <scope>NUCLEOTIDE SEQUENCE [LARGE SCALE GENOMIC DNA]</scope>
    <source>
        <strain evidence="2 3">MS-1</strain>
    </source>
</reference>
<evidence type="ECO:0000259" key="1">
    <source>
        <dbReference type="Pfam" id="PF02915"/>
    </source>
</evidence>
<dbReference type="GO" id="GO:0046872">
    <property type="term" value="F:metal ion binding"/>
    <property type="evidence" value="ECO:0007669"/>
    <property type="project" value="InterPro"/>
</dbReference>
<sequence>MGYTLAEFLAHAIALETEAAERYVELADMMEAHNNLDTATVFRDMARFSTLHGDEIKQRSRALELPKLMSWQYRWKTPPEVGDENDIHYLMTPYHALRYARDNEIRGMEYYKEAAANSADPEVKRLGADFAAEEAEHVVALDKWIEKTPRPSITWSEDADPAQCVD</sequence>
<dbReference type="CDD" id="cd01045">
    <property type="entry name" value="Ferritin_like_AB"/>
    <property type="match status" value="1"/>
</dbReference>
<dbReference type="Proteomes" id="UP000031971">
    <property type="component" value="Unassembled WGS sequence"/>
</dbReference>
<name>A0A0C2YS14_PARME</name>
<dbReference type="GO" id="GO:0016491">
    <property type="term" value="F:oxidoreductase activity"/>
    <property type="evidence" value="ECO:0007669"/>
    <property type="project" value="InterPro"/>
</dbReference>
<evidence type="ECO:0000313" key="2">
    <source>
        <dbReference type="EMBL" id="KIL97495.1"/>
    </source>
</evidence>
<dbReference type="EMBL" id="JXSL01000030">
    <property type="protein sequence ID" value="KIL97495.1"/>
    <property type="molecule type" value="Genomic_DNA"/>
</dbReference>
<evidence type="ECO:0000313" key="3">
    <source>
        <dbReference type="Proteomes" id="UP000031971"/>
    </source>
</evidence>
<dbReference type="Gene3D" id="1.20.1260.10">
    <property type="match status" value="1"/>
</dbReference>
<keyword evidence="3" id="KW-1185">Reference proteome</keyword>
<dbReference type="InterPro" id="IPR003251">
    <property type="entry name" value="Rr_diiron-bd_dom"/>
</dbReference>
<accession>A0A0C2YS14</accession>
<feature type="domain" description="Rubrerythrin diiron-binding" evidence="1">
    <location>
        <begin position="7"/>
        <end position="65"/>
    </location>
</feature>
<gene>
    <name evidence="2" type="ORF">CCC_00556</name>
</gene>
<dbReference type="AlphaFoldDB" id="A0A0C2YS14"/>
<organism evidence="2 3">
    <name type="scientific">Paramagnetospirillum magnetotacticum MS-1</name>
    <dbReference type="NCBI Taxonomy" id="272627"/>
    <lineage>
        <taxon>Bacteria</taxon>
        <taxon>Pseudomonadati</taxon>
        <taxon>Pseudomonadota</taxon>
        <taxon>Alphaproteobacteria</taxon>
        <taxon>Rhodospirillales</taxon>
        <taxon>Magnetospirillaceae</taxon>
        <taxon>Paramagnetospirillum</taxon>
    </lineage>
</organism>
<dbReference type="RefSeq" id="WP_009870127.1">
    <property type="nucleotide sequence ID" value="NZ_JXSL01000030.1"/>
</dbReference>
<dbReference type="SUPFAM" id="SSF47240">
    <property type="entry name" value="Ferritin-like"/>
    <property type="match status" value="1"/>
</dbReference>
<proteinExistence type="predicted"/>
<protein>
    <recommendedName>
        <fullName evidence="1">Rubrerythrin diiron-binding domain-containing protein</fullName>
    </recommendedName>
</protein>